<dbReference type="GO" id="GO:0020037">
    <property type="term" value="F:heme binding"/>
    <property type="evidence" value="ECO:0007669"/>
    <property type="project" value="TreeGrafter"/>
</dbReference>
<feature type="domain" description="Cytochrome b5 heme-binding" evidence="5">
    <location>
        <begin position="30"/>
        <end position="106"/>
    </location>
</feature>
<proteinExistence type="inferred from homology"/>
<evidence type="ECO:0000256" key="4">
    <source>
        <dbReference type="ARBA" id="ARBA00038168"/>
    </source>
</evidence>
<dbReference type="SMART" id="SM01117">
    <property type="entry name" value="Cyt-b5"/>
    <property type="match status" value="1"/>
</dbReference>
<name>A0A1L9T5S2_9EURO</name>
<dbReference type="GO" id="GO:0046872">
    <property type="term" value="F:metal ion binding"/>
    <property type="evidence" value="ECO:0007669"/>
    <property type="project" value="UniProtKB-KW"/>
</dbReference>
<dbReference type="InterPro" id="IPR036400">
    <property type="entry name" value="Cyt_B5-like_heme/steroid_sf"/>
</dbReference>
<dbReference type="OrthoDB" id="260519at2759"/>
<keyword evidence="2" id="KW-0479">Metal-binding</keyword>
<dbReference type="STRING" id="1036612.A0A1L9T5S2"/>
<evidence type="ECO:0000256" key="1">
    <source>
        <dbReference type="ARBA" id="ARBA00022617"/>
    </source>
</evidence>
<comment type="similarity">
    <text evidence="4">Belongs to the cytochrome b5 family.</text>
</comment>
<dbReference type="Proteomes" id="UP000184356">
    <property type="component" value="Unassembled WGS sequence"/>
</dbReference>
<dbReference type="Pfam" id="PF00173">
    <property type="entry name" value="Cyt-b5"/>
    <property type="match status" value="1"/>
</dbReference>
<organism evidence="6 7">
    <name type="scientific">Aspergillus sydowii CBS 593.65</name>
    <dbReference type="NCBI Taxonomy" id="1036612"/>
    <lineage>
        <taxon>Eukaryota</taxon>
        <taxon>Fungi</taxon>
        <taxon>Dikarya</taxon>
        <taxon>Ascomycota</taxon>
        <taxon>Pezizomycotina</taxon>
        <taxon>Eurotiomycetes</taxon>
        <taxon>Eurotiomycetidae</taxon>
        <taxon>Eurotiales</taxon>
        <taxon>Aspergillaceae</taxon>
        <taxon>Aspergillus</taxon>
        <taxon>Aspergillus subgen. Nidulantes</taxon>
    </lineage>
</organism>
<dbReference type="PANTHER" id="PTHR19359:SF14">
    <property type="entry name" value="CYTOCHROME B5 A"/>
    <property type="match status" value="1"/>
</dbReference>
<dbReference type="GeneID" id="63759637"/>
<dbReference type="InterPro" id="IPR001199">
    <property type="entry name" value="Cyt_B5-like_heme/steroid-bd"/>
</dbReference>
<dbReference type="SUPFAM" id="SSF55856">
    <property type="entry name" value="Cytochrome b5-like heme/steroid binding domain"/>
    <property type="match status" value="1"/>
</dbReference>
<evidence type="ECO:0000259" key="5">
    <source>
        <dbReference type="PROSITE" id="PS50255"/>
    </source>
</evidence>
<dbReference type="PRINTS" id="PR00363">
    <property type="entry name" value="CYTOCHROMEB5"/>
</dbReference>
<dbReference type="PANTHER" id="PTHR19359">
    <property type="entry name" value="CYTOCHROME B5"/>
    <property type="match status" value="1"/>
</dbReference>
<dbReference type="Gene3D" id="3.10.120.10">
    <property type="entry name" value="Cytochrome b5-like heme/steroid binding domain"/>
    <property type="match status" value="1"/>
</dbReference>
<dbReference type="PROSITE" id="PS50255">
    <property type="entry name" value="CYTOCHROME_B5_2"/>
    <property type="match status" value="1"/>
</dbReference>
<evidence type="ECO:0000313" key="7">
    <source>
        <dbReference type="Proteomes" id="UP000184356"/>
    </source>
</evidence>
<gene>
    <name evidence="6" type="ORF">ASPSYDRAFT_185642</name>
</gene>
<keyword evidence="7" id="KW-1185">Reference proteome</keyword>
<dbReference type="EMBL" id="KV878594">
    <property type="protein sequence ID" value="OJJ54735.1"/>
    <property type="molecule type" value="Genomic_DNA"/>
</dbReference>
<keyword evidence="3" id="KW-0408">Iron</keyword>
<keyword evidence="1" id="KW-0349">Heme</keyword>
<protein>
    <recommendedName>
        <fullName evidence="5">Cytochrome b5 heme-binding domain-containing protein</fullName>
    </recommendedName>
</protein>
<dbReference type="AlphaFoldDB" id="A0A1L9T5S2"/>
<dbReference type="VEuPathDB" id="FungiDB:ASPSYDRAFT_185642"/>
<evidence type="ECO:0000256" key="3">
    <source>
        <dbReference type="ARBA" id="ARBA00023004"/>
    </source>
</evidence>
<evidence type="ECO:0000256" key="2">
    <source>
        <dbReference type="ARBA" id="ARBA00022723"/>
    </source>
</evidence>
<reference evidence="7" key="1">
    <citation type="journal article" date="2017" name="Genome Biol.">
        <title>Comparative genomics reveals high biological diversity and specific adaptations in the industrially and medically important fungal genus Aspergillus.</title>
        <authorList>
            <person name="de Vries R.P."/>
            <person name="Riley R."/>
            <person name="Wiebenga A."/>
            <person name="Aguilar-Osorio G."/>
            <person name="Amillis S."/>
            <person name="Uchima C.A."/>
            <person name="Anderluh G."/>
            <person name="Asadollahi M."/>
            <person name="Askin M."/>
            <person name="Barry K."/>
            <person name="Battaglia E."/>
            <person name="Bayram O."/>
            <person name="Benocci T."/>
            <person name="Braus-Stromeyer S.A."/>
            <person name="Caldana C."/>
            <person name="Canovas D."/>
            <person name="Cerqueira G.C."/>
            <person name="Chen F."/>
            <person name="Chen W."/>
            <person name="Choi C."/>
            <person name="Clum A."/>
            <person name="Dos Santos R.A."/>
            <person name="Damasio A.R."/>
            <person name="Diallinas G."/>
            <person name="Emri T."/>
            <person name="Fekete E."/>
            <person name="Flipphi M."/>
            <person name="Freyberg S."/>
            <person name="Gallo A."/>
            <person name="Gournas C."/>
            <person name="Habgood R."/>
            <person name="Hainaut M."/>
            <person name="Harispe M.L."/>
            <person name="Henrissat B."/>
            <person name="Hilden K.S."/>
            <person name="Hope R."/>
            <person name="Hossain A."/>
            <person name="Karabika E."/>
            <person name="Karaffa L."/>
            <person name="Karanyi Z."/>
            <person name="Krasevec N."/>
            <person name="Kuo A."/>
            <person name="Kusch H."/>
            <person name="LaButti K."/>
            <person name="Lagendijk E.L."/>
            <person name="Lapidus A."/>
            <person name="Levasseur A."/>
            <person name="Lindquist E."/>
            <person name="Lipzen A."/>
            <person name="Logrieco A.F."/>
            <person name="MacCabe A."/>
            <person name="Maekelae M.R."/>
            <person name="Malavazi I."/>
            <person name="Melin P."/>
            <person name="Meyer V."/>
            <person name="Mielnichuk N."/>
            <person name="Miskei M."/>
            <person name="Molnar A.P."/>
            <person name="Mule G."/>
            <person name="Ngan C.Y."/>
            <person name="Orejas M."/>
            <person name="Orosz E."/>
            <person name="Ouedraogo J.P."/>
            <person name="Overkamp K.M."/>
            <person name="Park H.-S."/>
            <person name="Perrone G."/>
            <person name="Piumi F."/>
            <person name="Punt P.J."/>
            <person name="Ram A.F."/>
            <person name="Ramon A."/>
            <person name="Rauscher S."/>
            <person name="Record E."/>
            <person name="Riano-Pachon D.M."/>
            <person name="Robert V."/>
            <person name="Roehrig J."/>
            <person name="Ruller R."/>
            <person name="Salamov A."/>
            <person name="Salih N.S."/>
            <person name="Samson R.A."/>
            <person name="Sandor E."/>
            <person name="Sanguinetti M."/>
            <person name="Schuetze T."/>
            <person name="Sepcic K."/>
            <person name="Shelest E."/>
            <person name="Sherlock G."/>
            <person name="Sophianopoulou V."/>
            <person name="Squina F.M."/>
            <person name="Sun H."/>
            <person name="Susca A."/>
            <person name="Todd R.B."/>
            <person name="Tsang A."/>
            <person name="Unkles S.E."/>
            <person name="van de Wiele N."/>
            <person name="van Rossen-Uffink D."/>
            <person name="Oliveira J.V."/>
            <person name="Vesth T.C."/>
            <person name="Visser J."/>
            <person name="Yu J.-H."/>
            <person name="Zhou M."/>
            <person name="Andersen M.R."/>
            <person name="Archer D.B."/>
            <person name="Baker S.E."/>
            <person name="Benoit I."/>
            <person name="Brakhage A.A."/>
            <person name="Braus G.H."/>
            <person name="Fischer R."/>
            <person name="Frisvad J.C."/>
            <person name="Goldman G.H."/>
            <person name="Houbraken J."/>
            <person name="Oakley B."/>
            <person name="Pocsi I."/>
            <person name="Scazzocchio C."/>
            <person name="Seiboth B."/>
            <person name="vanKuyk P.A."/>
            <person name="Wortman J."/>
            <person name="Dyer P.S."/>
            <person name="Grigoriev I.V."/>
        </authorList>
    </citation>
    <scope>NUCLEOTIDE SEQUENCE [LARGE SCALE GENOMIC DNA]</scope>
    <source>
        <strain evidence="7">CBS 593.65</strain>
    </source>
</reference>
<sequence>MAETLTATTSGVVLPEKTESAPAVIPVDVDKTYTKDELVIHNKDGDLWLAIDGTVYDLTKFSEEHPGGKKILLGVAGTDASKKYRKYHGDNILQRYAKDYKIGILKIEVQAKESKGLFSLFKKKK</sequence>
<dbReference type="GO" id="GO:0016020">
    <property type="term" value="C:membrane"/>
    <property type="evidence" value="ECO:0007669"/>
    <property type="project" value="TreeGrafter"/>
</dbReference>
<dbReference type="InterPro" id="IPR050668">
    <property type="entry name" value="Cytochrome_b5"/>
</dbReference>
<dbReference type="RefSeq" id="XP_040698541.1">
    <property type="nucleotide sequence ID" value="XM_040843564.1"/>
</dbReference>
<accession>A0A1L9T5S2</accession>
<evidence type="ECO:0000313" key="6">
    <source>
        <dbReference type="EMBL" id="OJJ54735.1"/>
    </source>
</evidence>